<protein>
    <submittedName>
        <fullName evidence="1">Uncharacterized protein</fullName>
    </submittedName>
</protein>
<evidence type="ECO:0000313" key="1">
    <source>
        <dbReference type="EMBL" id="KAI4342115.1"/>
    </source>
</evidence>
<evidence type="ECO:0000313" key="2">
    <source>
        <dbReference type="Proteomes" id="UP001057402"/>
    </source>
</evidence>
<dbReference type="EMBL" id="CM042886">
    <property type="protein sequence ID" value="KAI4342115.1"/>
    <property type="molecule type" value="Genomic_DNA"/>
</dbReference>
<comment type="caution">
    <text evidence="1">The sequence shown here is derived from an EMBL/GenBank/DDBJ whole genome shotgun (WGS) entry which is preliminary data.</text>
</comment>
<organism evidence="1 2">
    <name type="scientific">Melastoma candidum</name>
    <dbReference type="NCBI Taxonomy" id="119954"/>
    <lineage>
        <taxon>Eukaryota</taxon>
        <taxon>Viridiplantae</taxon>
        <taxon>Streptophyta</taxon>
        <taxon>Embryophyta</taxon>
        <taxon>Tracheophyta</taxon>
        <taxon>Spermatophyta</taxon>
        <taxon>Magnoliopsida</taxon>
        <taxon>eudicotyledons</taxon>
        <taxon>Gunneridae</taxon>
        <taxon>Pentapetalae</taxon>
        <taxon>rosids</taxon>
        <taxon>malvids</taxon>
        <taxon>Myrtales</taxon>
        <taxon>Melastomataceae</taxon>
        <taxon>Melastomatoideae</taxon>
        <taxon>Melastomateae</taxon>
        <taxon>Melastoma</taxon>
    </lineage>
</organism>
<name>A0ACB9NZM0_9MYRT</name>
<dbReference type="Proteomes" id="UP001057402">
    <property type="component" value="Chromosome 7"/>
</dbReference>
<proteinExistence type="predicted"/>
<sequence>MSEWAAFRSLTQPNGWSARGGQGKNPYVLSADPCGSSSGSAISVAANLVAVSLGTETDGSILCPASANSVVGIKPTVGLTSRAGVVPLTPRQDTIGPITRTVADAVCVLEVIAGYDYKDAEATKAASQDIPKGGYLQFLKADGLRGKRIGIVRDPFFNFTGQPDAARAYQNHFQTLRDAGAVLVDNLKIDNIDVILDFYASGEELACLAEFKIALNNYLKSLVSSPVRSLADVIAFNNNNVKLELTDTIDQSIFLLSQATNGIGSKEKLAIQKMAQLTHDGFLKLISQYRLDAVMAPGSAISPVLAIGGFPGINVPAGYDSTGVPFGVSFGGLKGSEPKLIEIANGFEQATKVRKPPSNRNLQIY</sequence>
<gene>
    <name evidence="1" type="ORF">MLD38_026772</name>
</gene>
<reference evidence="2" key="1">
    <citation type="journal article" date="2023" name="Front. Plant Sci.">
        <title>Chromosomal-level genome assembly of Melastoma candidum provides insights into trichome evolution.</title>
        <authorList>
            <person name="Zhong Y."/>
            <person name="Wu W."/>
            <person name="Sun C."/>
            <person name="Zou P."/>
            <person name="Liu Y."/>
            <person name="Dai S."/>
            <person name="Zhou R."/>
        </authorList>
    </citation>
    <scope>NUCLEOTIDE SEQUENCE [LARGE SCALE GENOMIC DNA]</scope>
</reference>
<accession>A0ACB9NZM0</accession>
<keyword evidence="2" id="KW-1185">Reference proteome</keyword>